<dbReference type="HOGENOM" id="CLU_1072381_0_0_3"/>
<evidence type="ECO:0000313" key="2">
    <source>
        <dbReference type="Proteomes" id="UP000010366"/>
    </source>
</evidence>
<dbReference type="STRING" id="1173020.Cha6605_1784"/>
<dbReference type="OrthoDB" id="577467at2"/>
<name>K9UDK4_CHAP6</name>
<proteinExistence type="predicted"/>
<dbReference type="EMBL" id="CP003600">
    <property type="protein sequence ID" value="AFY92905.1"/>
    <property type="molecule type" value="Genomic_DNA"/>
</dbReference>
<dbReference type="KEGG" id="cmp:Cha6605_1784"/>
<dbReference type="Proteomes" id="UP000010366">
    <property type="component" value="Chromosome"/>
</dbReference>
<dbReference type="AlphaFoldDB" id="K9UDK4"/>
<evidence type="ECO:0000313" key="1">
    <source>
        <dbReference type="EMBL" id="AFY92905.1"/>
    </source>
</evidence>
<organism evidence="1 2">
    <name type="scientific">Chamaesiphon minutus (strain ATCC 27169 / PCC 6605)</name>
    <dbReference type="NCBI Taxonomy" id="1173020"/>
    <lineage>
        <taxon>Bacteria</taxon>
        <taxon>Bacillati</taxon>
        <taxon>Cyanobacteriota</taxon>
        <taxon>Cyanophyceae</taxon>
        <taxon>Gomontiellales</taxon>
        <taxon>Chamaesiphonaceae</taxon>
        <taxon>Chamaesiphon</taxon>
    </lineage>
</organism>
<reference evidence="1 2" key="1">
    <citation type="submission" date="2012-05" db="EMBL/GenBank/DDBJ databases">
        <title>Finished chromosome of genome of Chamaesiphon sp. PCC 6605.</title>
        <authorList>
            <consortium name="US DOE Joint Genome Institute"/>
            <person name="Gugger M."/>
            <person name="Coursin T."/>
            <person name="Rippka R."/>
            <person name="Tandeau De Marsac N."/>
            <person name="Huntemann M."/>
            <person name="Wei C.-L."/>
            <person name="Han J."/>
            <person name="Detter J.C."/>
            <person name="Han C."/>
            <person name="Tapia R."/>
            <person name="Chen A."/>
            <person name="Kyrpides N."/>
            <person name="Mavromatis K."/>
            <person name="Markowitz V."/>
            <person name="Szeto E."/>
            <person name="Ivanova N."/>
            <person name="Pagani I."/>
            <person name="Pati A."/>
            <person name="Goodwin L."/>
            <person name="Nordberg H.P."/>
            <person name="Cantor M.N."/>
            <person name="Hua S.X."/>
            <person name="Woyke T."/>
            <person name="Kerfeld C.A."/>
        </authorList>
    </citation>
    <scope>NUCLEOTIDE SEQUENCE [LARGE SCALE GENOMIC DNA]</scope>
    <source>
        <strain evidence="2">ATCC 27169 / PCC 6605</strain>
    </source>
</reference>
<keyword evidence="2" id="KW-1185">Reference proteome</keyword>
<accession>K9UDK4</accession>
<dbReference type="RefSeq" id="WP_015159076.1">
    <property type="nucleotide sequence ID" value="NC_019697.1"/>
</dbReference>
<gene>
    <name evidence="1" type="ORF">Cha6605_1784</name>
</gene>
<sequence length="251" mass="29013">MNVKSAAHGIVSKSNICEVGINEEEFSANVIESPKINGLYLGWIRKDTHRWEPLAKLTIVEGGYTAHYTSNHEEISALYPGYKDLLIWSELNVVNRDFPHIFRNRMPLLRNDVKKHCEFLKIDYPQIDKIAYASRYGGRICGDQFSICPSIEPDADDNYTFYCTLNGVEQREEPKQIWRQIKDRLGKFQLFKNRDEFYIEFEGTILGHLESYFGLIEGEIAKIEIVNFSDPDNWQGYGILSRSQSQSKTGK</sequence>
<protein>
    <submittedName>
        <fullName evidence="1">Uncharacterized protein</fullName>
    </submittedName>
</protein>